<feature type="compositionally biased region" description="Basic and acidic residues" evidence="1">
    <location>
        <begin position="393"/>
        <end position="406"/>
    </location>
</feature>
<comment type="caution">
    <text evidence="3">The sequence shown here is derived from an EMBL/GenBank/DDBJ whole genome shotgun (WGS) entry which is preliminary data.</text>
</comment>
<dbReference type="AlphaFoldDB" id="A0AAN7SUF8"/>
<organism evidence="3 4">
    <name type="scientific">Lithohypha guttulata</name>
    <dbReference type="NCBI Taxonomy" id="1690604"/>
    <lineage>
        <taxon>Eukaryota</taxon>
        <taxon>Fungi</taxon>
        <taxon>Dikarya</taxon>
        <taxon>Ascomycota</taxon>
        <taxon>Pezizomycotina</taxon>
        <taxon>Eurotiomycetes</taxon>
        <taxon>Chaetothyriomycetidae</taxon>
        <taxon>Chaetothyriales</taxon>
        <taxon>Trichomeriaceae</taxon>
        <taxon>Lithohypha</taxon>
    </lineage>
</organism>
<evidence type="ECO:0000256" key="1">
    <source>
        <dbReference type="SAM" id="MobiDB-lite"/>
    </source>
</evidence>
<feature type="region of interest" description="Disordered" evidence="1">
    <location>
        <begin position="512"/>
        <end position="538"/>
    </location>
</feature>
<feature type="region of interest" description="Disordered" evidence="1">
    <location>
        <begin position="576"/>
        <end position="599"/>
    </location>
</feature>
<evidence type="ECO:0000313" key="3">
    <source>
        <dbReference type="EMBL" id="KAK5081951.1"/>
    </source>
</evidence>
<gene>
    <name evidence="3" type="ORF">LTR05_007093</name>
</gene>
<feature type="compositionally biased region" description="Basic residues" evidence="1">
    <location>
        <begin position="529"/>
        <end position="538"/>
    </location>
</feature>
<accession>A0AAN7SUF8</accession>
<protein>
    <recommendedName>
        <fullName evidence="2">HAUS augmin-like complex subunit 6 N-terminal domain-containing protein</fullName>
    </recommendedName>
</protein>
<feature type="region of interest" description="Disordered" evidence="1">
    <location>
        <begin position="459"/>
        <end position="491"/>
    </location>
</feature>
<dbReference type="InterPro" id="IPR028163">
    <property type="entry name" value="HAUS_6_N"/>
</dbReference>
<proteinExistence type="predicted"/>
<reference evidence="3 4" key="1">
    <citation type="submission" date="2023-08" db="EMBL/GenBank/DDBJ databases">
        <title>Black Yeasts Isolated from many extreme environments.</title>
        <authorList>
            <person name="Coleine C."/>
            <person name="Stajich J.E."/>
            <person name="Selbmann L."/>
        </authorList>
    </citation>
    <scope>NUCLEOTIDE SEQUENCE [LARGE SCALE GENOMIC DNA]</scope>
    <source>
        <strain evidence="3 4">CCFEE 5910</strain>
    </source>
</reference>
<feature type="compositionally biased region" description="Polar residues" evidence="1">
    <location>
        <begin position="350"/>
        <end position="367"/>
    </location>
</feature>
<feature type="region of interest" description="Disordered" evidence="1">
    <location>
        <begin position="348"/>
        <end position="406"/>
    </location>
</feature>
<feature type="compositionally biased region" description="Polar residues" evidence="1">
    <location>
        <begin position="460"/>
        <end position="483"/>
    </location>
</feature>
<evidence type="ECO:0000313" key="4">
    <source>
        <dbReference type="Proteomes" id="UP001309876"/>
    </source>
</evidence>
<dbReference type="EMBL" id="JAVRRJ010000008">
    <property type="protein sequence ID" value="KAK5081951.1"/>
    <property type="molecule type" value="Genomic_DNA"/>
</dbReference>
<dbReference type="Proteomes" id="UP001309876">
    <property type="component" value="Unassembled WGS sequence"/>
</dbReference>
<feature type="domain" description="HAUS augmin-like complex subunit 6 N-terminal" evidence="2">
    <location>
        <begin position="13"/>
        <end position="195"/>
    </location>
</feature>
<name>A0AAN7SUF8_9EURO</name>
<sequence>MTSWNGRSHVSVFVHSLHLLNLNAREDWPEVTLHTFDVKSSLQHRIRCVEWSLYCLFELFDARATRDKLRPFFPPATSLQSVNLRAALLRQLTELKKDGVLGPNVILRKTMLDECKGDKVEELLAAFSIVVLKKVLNVEGVAQPENLLPLILARRAGIQRNLDEKKELDWTTKQEQHNIEHSIEVLSKETRALQSKKVPQLPNHATHIKGVLRENWIGDPAWVDTILHGVPSRTLNHIVTYKGDVDDNASSLLEDLQSRLQNQNVRLAKWQSYFEDLHHRDTHKHTASVPNTNQRSVRPPLFTRHKDLEHVSDNVSSTAAEMLVPKHAILLESLEKELSLRTASLHHKAQSSGSLTKADNNKSNVNTIYLGGSKNDNRSNPRTQTTTSSLSFRNDDSLGHGIEPGRHRLTPFQSISLEKPVVNAGLPEPFTQQILKPHPETPPEPSLMERTRASMARFETPNQPVLKNHRPSTSTEQPSTEQPSIVIASQPRLPLDRLSLAERTRQSMSMLNDALDDSYRSRPSTSAKRPTHTRSRTAIKITSHKPRLERAWSEESLASTATKDDNLDVEADYDSVFKSRPRLAMSPNLSPQRNEPDPWLENLLEQGMNKLSIDSSPDA</sequence>
<feature type="compositionally biased region" description="Polar residues" evidence="1">
    <location>
        <begin position="378"/>
        <end position="392"/>
    </location>
</feature>
<evidence type="ECO:0000259" key="2">
    <source>
        <dbReference type="Pfam" id="PF14661"/>
    </source>
</evidence>
<dbReference type="Pfam" id="PF14661">
    <property type="entry name" value="HAUS6_N"/>
    <property type="match status" value="1"/>
</dbReference>
<keyword evidence="4" id="KW-1185">Reference proteome</keyword>